<feature type="domain" description="LysM" evidence="1">
    <location>
        <begin position="95"/>
        <end position="138"/>
    </location>
</feature>
<dbReference type="InterPro" id="IPR050570">
    <property type="entry name" value="Cell_wall_metabolism_enzyme"/>
</dbReference>
<proteinExistence type="predicted"/>
<feature type="domain" description="LysM" evidence="1">
    <location>
        <begin position="144"/>
        <end position="188"/>
    </location>
</feature>
<dbReference type="GO" id="GO:0004222">
    <property type="term" value="F:metalloendopeptidase activity"/>
    <property type="evidence" value="ECO:0007669"/>
    <property type="project" value="TreeGrafter"/>
</dbReference>
<dbReference type="PANTHER" id="PTHR21666">
    <property type="entry name" value="PEPTIDASE-RELATED"/>
    <property type="match status" value="1"/>
</dbReference>
<dbReference type="Pfam" id="PF01551">
    <property type="entry name" value="Peptidase_M23"/>
    <property type="match status" value="1"/>
</dbReference>
<dbReference type="EMBL" id="MFLC01000025">
    <property type="protein sequence ID" value="OGG54976.1"/>
    <property type="molecule type" value="Genomic_DNA"/>
</dbReference>
<dbReference type="Proteomes" id="UP000177659">
    <property type="component" value="Unassembled WGS sequence"/>
</dbReference>
<dbReference type="SUPFAM" id="SSF51261">
    <property type="entry name" value="Duplicated hybrid motif"/>
    <property type="match status" value="1"/>
</dbReference>
<dbReference type="InterPro" id="IPR036779">
    <property type="entry name" value="LysM_dom_sf"/>
</dbReference>
<dbReference type="InterPro" id="IPR011055">
    <property type="entry name" value="Dup_hybrid_motif"/>
</dbReference>
<evidence type="ECO:0000259" key="1">
    <source>
        <dbReference type="PROSITE" id="PS51782"/>
    </source>
</evidence>
<dbReference type="AlphaFoldDB" id="A0A1F6D0M0"/>
<sequence length="327" mass="34316">MLLPFPLTAYAGVLSLFSNFLSGAPTSIIEARRFSDGYNIQTASLLRAALNLDPNPSKGGGDVTIVGGTALSPETGPYGTLADIKDRSAIGGQISIYVVRDGDSLSGIAQMFGVSVNTIIWGNNIKNSLIHKGETLVILPISGVRHTVKRGDTLKSIAEDYKGDLNEILQYNGLAENSKLAIGDIVIIPDGVLVTPAYNGAPSVASGSGVPSYSGYYLRPITNGIKSQGLHGYNGIDLAAAAGTPILASASGTVIVSRDFGWNGGYGNYVVIRHDNGTQTLYAHTSQNIVYQGQYVVQGQVVGYVGSTGRSTGPHLHFEVRGARNPF</sequence>
<reference evidence="2 3" key="1">
    <citation type="journal article" date="2016" name="Nat. Commun.">
        <title>Thousands of microbial genomes shed light on interconnected biogeochemical processes in an aquifer system.</title>
        <authorList>
            <person name="Anantharaman K."/>
            <person name="Brown C.T."/>
            <person name="Hug L.A."/>
            <person name="Sharon I."/>
            <person name="Castelle C.J."/>
            <person name="Probst A.J."/>
            <person name="Thomas B.C."/>
            <person name="Singh A."/>
            <person name="Wilkins M.J."/>
            <person name="Karaoz U."/>
            <person name="Brodie E.L."/>
            <person name="Williams K.H."/>
            <person name="Hubbard S.S."/>
            <person name="Banfield J.F."/>
        </authorList>
    </citation>
    <scope>NUCLEOTIDE SEQUENCE [LARGE SCALE GENOMIC DNA]</scope>
</reference>
<organism evidence="2 3">
    <name type="scientific">Candidatus Kaiserbacteria bacterium RIFCSPHIGHO2_02_FULL_49_11</name>
    <dbReference type="NCBI Taxonomy" id="1798489"/>
    <lineage>
        <taxon>Bacteria</taxon>
        <taxon>Candidatus Kaiseribacteriota</taxon>
    </lineage>
</organism>
<dbReference type="CDD" id="cd12797">
    <property type="entry name" value="M23_peptidase"/>
    <property type="match status" value="1"/>
</dbReference>
<dbReference type="InterPro" id="IPR018392">
    <property type="entry name" value="LysM"/>
</dbReference>
<dbReference type="SMART" id="SM00257">
    <property type="entry name" value="LysM"/>
    <property type="match status" value="2"/>
</dbReference>
<name>A0A1F6D0M0_9BACT</name>
<dbReference type="PROSITE" id="PS51782">
    <property type="entry name" value="LYSM"/>
    <property type="match status" value="2"/>
</dbReference>
<dbReference type="CDD" id="cd00118">
    <property type="entry name" value="LysM"/>
    <property type="match status" value="2"/>
</dbReference>
<dbReference type="PANTHER" id="PTHR21666:SF270">
    <property type="entry name" value="MUREIN HYDROLASE ACTIVATOR ENVC"/>
    <property type="match status" value="1"/>
</dbReference>
<dbReference type="Gene3D" id="3.10.350.10">
    <property type="entry name" value="LysM domain"/>
    <property type="match status" value="2"/>
</dbReference>
<evidence type="ECO:0000313" key="2">
    <source>
        <dbReference type="EMBL" id="OGG54976.1"/>
    </source>
</evidence>
<gene>
    <name evidence="2" type="ORF">A3D62_02935</name>
</gene>
<dbReference type="Gene3D" id="2.70.70.10">
    <property type="entry name" value="Glucose Permease (Domain IIA)"/>
    <property type="match status" value="1"/>
</dbReference>
<dbReference type="InterPro" id="IPR016047">
    <property type="entry name" value="M23ase_b-sheet_dom"/>
</dbReference>
<comment type="caution">
    <text evidence="2">The sequence shown here is derived from an EMBL/GenBank/DDBJ whole genome shotgun (WGS) entry which is preliminary data.</text>
</comment>
<accession>A0A1F6D0M0</accession>
<evidence type="ECO:0000313" key="3">
    <source>
        <dbReference type="Proteomes" id="UP000177659"/>
    </source>
</evidence>
<protein>
    <recommendedName>
        <fullName evidence="1">LysM domain-containing protein</fullName>
    </recommendedName>
</protein>
<dbReference type="Pfam" id="PF01476">
    <property type="entry name" value="LysM"/>
    <property type="match status" value="2"/>
</dbReference>